<evidence type="ECO:0000313" key="4">
    <source>
        <dbReference type="EMBL" id="BAJ62329.1"/>
    </source>
</evidence>
<dbReference type="OrthoDB" id="9815027at2"/>
<evidence type="ECO:0000256" key="1">
    <source>
        <dbReference type="ARBA" id="ARBA00022723"/>
    </source>
</evidence>
<sequence length="412" mass="45877">MPEKYDLIIRRAQLRRTPAGQWFDIAIANGVIAAIAPHVDGSAAQELDAAGGLVTESFVNTHLHLCKVYTLQMMDEEALKDYHGADMGKAMTAIELAARVKEKYDERWIIQNVRRALVDAARYGNTHIRAFADVDSKAKLEGVKALIRAREEFRGIVDIQVVAFAQDGMVREPGARELMRQAMELGADVAGGIPWIEYTDADMLQHVREIFDLAVEFNKDVSMLVDDAGDPGLRSIEMMALETIRRGWFGRSLAHHARAMSMYPTPYFQKLAALLKKAQMGVVSDPHTGPLHARVRELLAEGCLVCLGQDDISDAYYPYGRNNMPEVAFLASHLLWFTTASDMETLYDMVTVNAARAIGLKDFALKVGAPAHLVVMEQQNVLEVLRYHEAPRYVISHGKLVDQQAVRNMAGL</sequence>
<dbReference type="InterPro" id="IPR032466">
    <property type="entry name" value="Metal_Hydrolase"/>
</dbReference>
<dbReference type="GO" id="GO:0004131">
    <property type="term" value="F:cytosine deaminase activity"/>
    <property type="evidence" value="ECO:0007669"/>
    <property type="project" value="TreeGrafter"/>
</dbReference>
<dbReference type="eggNOG" id="COG0402">
    <property type="taxonomic scope" value="Bacteria"/>
</dbReference>
<keyword evidence="1" id="KW-0479">Metal-binding</keyword>
<dbReference type="PANTHER" id="PTHR32027">
    <property type="entry name" value="CYTOSINE DEAMINASE"/>
    <property type="match status" value="1"/>
</dbReference>
<dbReference type="PANTHER" id="PTHR32027:SF0">
    <property type="entry name" value="CYTOSINE DEAMINASE"/>
    <property type="match status" value="1"/>
</dbReference>
<dbReference type="Gene3D" id="3.20.20.140">
    <property type="entry name" value="Metal-dependent hydrolases"/>
    <property type="match status" value="1"/>
</dbReference>
<dbReference type="FunFam" id="3.20.20.140:FF:000019">
    <property type="entry name" value="Cytosine deaminase"/>
    <property type="match status" value="1"/>
</dbReference>
<organism evidence="4 5">
    <name type="scientific">Anaerolinea thermophila (strain DSM 14523 / JCM 11388 / NBRC 100420 / UNI-1)</name>
    <dbReference type="NCBI Taxonomy" id="926569"/>
    <lineage>
        <taxon>Bacteria</taxon>
        <taxon>Bacillati</taxon>
        <taxon>Chloroflexota</taxon>
        <taxon>Anaerolineae</taxon>
        <taxon>Anaerolineales</taxon>
        <taxon>Anaerolineaceae</taxon>
        <taxon>Anaerolinea</taxon>
    </lineage>
</organism>
<dbReference type="EMBL" id="AP012029">
    <property type="protein sequence ID" value="BAJ62329.1"/>
    <property type="molecule type" value="Genomic_DNA"/>
</dbReference>
<dbReference type="SUPFAM" id="SSF51338">
    <property type="entry name" value="Composite domain of metallo-dependent hydrolases"/>
    <property type="match status" value="1"/>
</dbReference>
<reference evidence="4 5" key="1">
    <citation type="submission" date="2010-12" db="EMBL/GenBank/DDBJ databases">
        <title>Whole genome sequence of Anaerolinea thermophila UNI-1.</title>
        <authorList>
            <person name="Narita-Yamada S."/>
            <person name="Kishi E."/>
            <person name="Watanabe Y."/>
            <person name="Takasaki K."/>
            <person name="Ankai A."/>
            <person name="Oguchi A."/>
            <person name="Fukui S."/>
            <person name="Takahashi M."/>
            <person name="Yashiro I."/>
            <person name="Hosoyama A."/>
            <person name="Sekiguchi Y."/>
            <person name="Hanada S."/>
            <person name="Fujita N."/>
        </authorList>
    </citation>
    <scope>NUCLEOTIDE SEQUENCE [LARGE SCALE GENOMIC DNA]</scope>
    <source>
        <strain evidence="5">DSM 14523 / JCM 11388 / NBRC 100420 / UNI-1</strain>
    </source>
</reference>
<evidence type="ECO:0000313" key="5">
    <source>
        <dbReference type="Proteomes" id="UP000008922"/>
    </source>
</evidence>
<dbReference type="InterPro" id="IPR013108">
    <property type="entry name" value="Amidohydro_3"/>
</dbReference>
<evidence type="ECO:0000256" key="2">
    <source>
        <dbReference type="ARBA" id="ARBA00022801"/>
    </source>
</evidence>
<keyword evidence="5" id="KW-1185">Reference proteome</keyword>
<dbReference type="HOGENOM" id="CLU_031758_0_1_0"/>
<dbReference type="InterPro" id="IPR052349">
    <property type="entry name" value="Metallo-hydrolase_Enzymes"/>
</dbReference>
<protein>
    <submittedName>
        <fullName evidence="4">Amidohydrolase family protein</fullName>
    </submittedName>
</protein>
<dbReference type="InParanoid" id="E8MZZ4"/>
<gene>
    <name evidence="4" type="ordered locus">ANT_02950</name>
</gene>
<dbReference type="STRING" id="926569.ANT_02950"/>
<dbReference type="GO" id="GO:0035888">
    <property type="term" value="F:isoguanine deaminase activity"/>
    <property type="evidence" value="ECO:0007669"/>
    <property type="project" value="TreeGrafter"/>
</dbReference>
<name>E8MZZ4_ANATU</name>
<dbReference type="InterPro" id="IPR011059">
    <property type="entry name" value="Metal-dep_hydrolase_composite"/>
</dbReference>
<dbReference type="Gene3D" id="2.30.40.10">
    <property type="entry name" value="Urease, subunit C, domain 1"/>
    <property type="match status" value="1"/>
</dbReference>
<dbReference type="KEGG" id="atm:ANT_02950"/>
<dbReference type="AlphaFoldDB" id="E8MZZ4"/>
<proteinExistence type="predicted"/>
<evidence type="ECO:0000259" key="3">
    <source>
        <dbReference type="Pfam" id="PF07969"/>
    </source>
</evidence>
<keyword evidence="2" id="KW-0378">Hydrolase</keyword>
<dbReference type="RefSeq" id="WP_013558726.1">
    <property type="nucleotide sequence ID" value="NC_014960.1"/>
</dbReference>
<dbReference type="SUPFAM" id="SSF51556">
    <property type="entry name" value="Metallo-dependent hydrolases"/>
    <property type="match status" value="1"/>
</dbReference>
<dbReference type="GO" id="GO:0006209">
    <property type="term" value="P:cytosine catabolic process"/>
    <property type="evidence" value="ECO:0007669"/>
    <property type="project" value="TreeGrafter"/>
</dbReference>
<dbReference type="Pfam" id="PF07969">
    <property type="entry name" value="Amidohydro_3"/>
    <property type="match status" value="1"/>
</dbReference>
<dbReference type="Proteomes" id="UP000008922">
    <property type="component" value="Chromosome"/>
</dbReference>
<accession>E8MZZ4</accession>
<dbReference type="GO" id="GO:0046872">
    <property type="term" value="F:metal ion binding"/>
    <property type="evidence" value="ECO:0007669"/>
    <property type="project" value="UniProtKB-KW"/>
</dbReference>
<feature type="domain" description="Amidohydrolase 3" evidence="3">
    <location>
        <begin position="45"/>
        <end position="401"/>
    </location>
</feature>
<dbReference type="CDD" id="cd01293">
    <property type="entry name" value="Bact_CD"/>
    <property type="match status" value="1"/>
</dbReference>